<dbReference type="OrthoDB" id="12882at10239"/>
<dbReference type="EMBL" id="DQ317692">
    <property type="protein sequence ID" value="ABC74932.1"/>
    <property type="molecule type" value="Genomic_DNA"/>
</dbReference>
<dbReference type="Pfam" id="PF11792">
    <property type="entry name" value="Baculo_LEF5_C"/>
    <property type="match status" value="1"/>
</dbReference>
<accession>Q0ZP22</accession>
<dbReference type="GeneID" id="4179092"/>
<reference evidence="3 4" key="1">
    <citation type="journal article" date="2006" name="J. Virol.">
        <title>Sequence analysis and organization of the Neodiprion abietis nucleopolyhedrovirus genome.</title>
        <authorList>
            <person name="Duffy S.P."/>
            <person name="Young A.M."/>
            <person name="Morin B."/>
            <person name="Lucarotti C.J."/>
            <person name="Koop B.F."/>
            <person name="Levin D.B."/>
        </authorList>
    </citation>
    <scope>NUCLEOTIDE SEQUENCE [LARGE SCALE GENOMIC DNA]</scope>
</reference>
<keyword evidence="4" id="KW-1185">Reference proteome</keyword>
<evidence type="ECO:0000313" key="4">
    <source>
        <dbReference type="Proteomes" id="UP000242804"/>
    </source>
</evidence>
<dbReference type="GO" id="GO:0006355">
    <property type="term" value="P:regulation of DNA-templated transcription"/>
    <property type="evidence" value="ECO:0007669"/>
    <property type="project" value="InterPro"/>
</dbReference>
<feature type="domain" description="Baculoviridae late expression factor 5 C-terminal" evidence="2">
    <location>
        <begin position="186"/>
        <end position="230"/>
    </location>
</feature>
<evidence type="ECO:0000313" key="3">
    <source>
        <dbReference type="EMBL" id="ABC74932.1"/>
    </source>
</evidence>
<dbReference type="InterPro" id="IPR006923">
    <property type="entry name" value="Baculo_LEF5_N"/>
</dbReference>
<protein>
    <submittedName>
        <fullName evidence="3">Late expression factor 5</fullName>
    </submittedName>
</protein>
<feature type="domain" description="Baculoviridae late expression factor 5 N-terminal" evidence="1">
    <location>
        <begin position="15"/>
        <end position="161"/>
    </location>
</feature>
<evidence type="ECO:0000259" key="2">
    <source>
        <dbReference type="Pfam" id="PF11792"/>
    </source>
</evidence>
<dbReference type="Proteomes" id="UP000242804">
    <property type="component" value="Segment"/>
</dbReference>
<proteinExistence type="predicted"/>
<sequence>MNPSFQFTTTPCTLKDIENIFFQFRENKSWSQLISYLKSEQPKCVKTFNLTNTGHRYHALWAYNPISDKREKKQISLDERKIEQMHRVTNNNAKLYSEIRKSGIDDNTCPCETINEYLLEIKSFKNARGHKNFNQPPAKLTPNLMGNILKNFTINLLLDKKTKTKIVRPTKHSTFPAIIDIPLNMHVKYAGHSTIKQTCVHESSGNTIEIQNRAMDEMVNIYTTCSKCNEKYKIQ</sequence>
<dbReference type="KEGG" id="vg:4179092"/>
<evidence type="ECO:0000259" key="1">
    <source>
        <dbReference type="Pfam" id="PF04838"/>
    </source>
</evidence>
<dbReference type="RefSeq" id="YP_667906.1">
    <property type="nucleotide sequence ID" value="NC_008252.1"/>
</dbReference>
<name>Q0ZP22_9CBAC</name>
<dbReference type="InterPro" id="IPR021758">
    <property type="entry name" value="Baculo_LEF5_C"/>
</dbReference>
<gene>
    <name evidence="3" type="primary">lef-5</name>
</gene>
<dbReference type="Pfam" id="PF04838">
    <property type="entry name" value="Baculo_LEF5"/>
    <property type="match status" value="1"/>
</dbReference>
<organism evidence="3 4">
    <name type="scientific">Neodiprion abietis nucleopolyhedrovirus</name>
    <dbReference type="NCBI Taxonomy" id="204507"/>
    <lineage>
        <taxon>Viruses</taxon>
        <taxon>Viruses incertae sedis</taxon>
        <taxon>Naldaviricetes</taxon>
        <taxon>Lefavirales</taxon>
        <taxon>Baculoviridae</taxon>
        <taxon>Gammabaculovirus</taxon>
        <taxon>Gammabaculovirus neabietis</taxon>
    </lineage>
</organism>